<dbReference type="Proteomes" id="UP001239085">
    <property type="component" value="Unassembled WGS sequence"/>
</dbReference>
<keyword evidence="3" id="KW-1185">Reference proteome</keyword>
<accession>A0ABU0PF50</accession>
<reference evidence="2 3" key="1">
    <citation type="submission" date="2023-07" db="EMBL/GenBank/DDBJ databases">
        <title>Comparative genomics of wheat-associated soil bacteria to identify genetic determinants of phenazine resistance.</title>
        <authorList>
            <person name="Mouncey N."/>
        </authorList>
    </citation>
    <scope>NUCLEOTIDE SEQUENCE [LARGE SCALE GENOMIC DNA]</scope>
    <source>
        <strain evidence="2 3">W2I7</strain>
    </source>
</reference>
<proteinExistence type="predicted"/>
<organism evidence="2 3">
    <name type="scientific">Microbacterium murale</name>
    <dbReference type="NCBI Taxonomy" id="1081040"/>
    <lineage>
        <taxon>Bacteria</taxon>
        <taxon>Bacillati</taxon>
        <taxon>Actinomycetota</taxon>
        <taxon>Actinomycetes</taxon>
        <taxon>Micrococcales</taxon>
        <taxon>Microbacteriaceae</taxon>
        <taxon>Microbacterium</taxon>
    </lineage>
</organism>
<sequence>MSLFAMVLGTLIALPIGHALRRTTGPALHLLSYSLLSIAAAALGAFITAPLLEGLGDLGSAISVAVVLAAVPAAPAGWWLTSRRALRDDAWRARAGTITAHE</sequence>
<evidence type="ECO:0000313" key="3">
    <source>
        <dbReference type="Proteomes" id="UP001239085"/>
    </source>
</evidence>
<comment type="caution">
    <text evidence="2">The sequence shown here is derived from an EMBL/GenBank/DDBJ whole genome shotgun (WGS) entry which is preliminary data.</text>
</comment>
<evidence type="ECO:0000313" key="2">
    <source>
        <dbReference type="EMBL" id="MDQ0645562.1"/>
    </source>
</evidence>
<feature type="transmembrane region" description="Helical" evidence="1">
    <location>
        <begin position="61"/>
        <end position="80"/>
    </location>
</feature>
<evidence type="ECO:0000256" key="1">
    <source>
        <dbReference type="SAM" id="Phobius"/>
    </source>
</evidence>
<protein>
    <submittedName>
        <fullName evidence="2">Permease</fullName>
    </submittedName>
</protein>
<name>A0ABU0PF50_9MICO</name>
<feature type="transmembrane region" description="Helical" evidence="1">
    <location>
        <begin position="29"/>
        <end position="49"/>
    </location>
</feature>
<dbReference type="RefSeq" id="WP_307363944.1">
    <property type="nucleotide sequence ID" value="NZ_JAUSXK010000001.1"/>
</dbReference>
<keyword evidence="1" id="KW-1133">Transmembrane helix</keyword>
<gene>
    <name evidence="2" type="ORF">QFZ46_003722</name>
</gene>
<keyword evidence="1" id="KW-0472">Membrane</keyword>
<dbReference type="EMBL" id="JAUSXK010000001">
    <property type="protein sequence ID" value="MDQ0645562.1"/>
    <property type="molecule type" value="Genomic_DNA"/>
</dbReference>
<keyword evidence="1" id="KW-0812">Transmembrane</keyword>